<dbReference type="Proteomes" id="UP000290921">
    <property type="component" value="Unassembled WGS sequence"/>
</dbReference>
<evidence type="ECO:0000313" key="4">
    <source>
        <dbReference type="Proteomes" id="UP000290921"/>
    </source>
</evidence>
<gene>
    <name evidence="1" type="ORF">DP130_06840</name>
    <name evidence="2" type="ORF">DP131_07700</name>
</gene>
<dbReference type="EMBL" id="QMAP01000005">
    <property type="protein sequence ID" value="RXI49120.1"/>
    <property type="molecule type" value="Genomic_DNA"/>
</dbReference>
<dbReference type="EMBL" id="QMAU01000036">
    <property type="protein sequence ID" value="RXI55921.1"/>
    <property type="molecule type" value="Genomic_DNA"/>
</dbReference>
<dbReference type="Proteomes" id="UP000290273">
    <property type="component" value="Unassembled WGS sequence"/>
</dbReference>
<evidence type="ECO:0000313" key="2">
    <source>
        <dbReference type="EMBL" id="RXI55921.1"/>
    </source>
</evidence>
<accession>A0A4Q0VDN9</accession>
<name>A0A4Q0VDN9_CLOTA</name>
<organism evidence="1 4">
    <name type="scientific">Clostridium tetani</name>
    <dbReference type="NCBI Taxonomy" id="1513"/>
    <lineage>
        <taxon>Bacteria</taxon>
        <taxon>Bacillati</taxon>
        <taxon>Bacillota</taxon>
        <taxon>Clostridia</taxon>
        <taxon>Eubacteriales</taxon>
        <taxon>Clostridiaceae</taxon>
        <taxon>Clostridium</taxon>
    </lineage>
</organism>
<proteinExistence type="predicted"/>
<evidence type="ECO:0000313" key="1">
    <source>
        <dbReference type="EMBL" id="RXI49120.1"/>
    </source>
</evidence>
<evidence type="ECO:0000313" key="3">
    <source>
        <dbReference type="Proteomes" id="UP000290273"/>
    </source>
</evidence>
<reference evidence="3 4" key="1">
    <citation type="submission" date="2018-06" db="EMBL/GenBank/DDBJ databases">
        <title>Genome conservation of Clostridium tetani.</title>
        <authorList>
            <person name="Bruggemann H."/>
            <person name="Popoff M.R."/>
        </authorList>
    </citation>
    <scope>NUCLEOTIDE SEQUENCE [LARGE SCALE GENOMIC DNA]</scope>
    <source>
        <strain evidence="1 4">2017.061</strain>
        <strain evidence="2 3">63.05</strain>
    </source>
</reference>
<sequence length="267" mass="32620">MYCVIQEIENKKFDEYGEFKNLEVDTTTWIIDGETRTKYSYKWTGGRFERPIRKAYRISIHESYRENGKVKKKQWSICTMGYYVLLEFSPWDCIIRSKLNERLQEMNITEDELWDMVYKKLDPIIKKVESEFHKTEEYKTRQKYRKIIDQYIKTKNEFESVYGDDTYDYCYDIFGTLRNEEMLNNIKRQYEARKEYESSYYDNFKSNYNNYDFGSYQEINQSTYTKEEKEYLKVIYKAAAMKLHPDIKKDNGEGMKFLNQLKDKWGI</sequence>
<dbReference type="AlphaFoldDB" id="A0A4Q0VDN9"/>
<evidence type="ECO:0008006" key="5">
    <source>
        <dbReference type="Google" id="ProtNLM"/>
    </source>
</evidence>
<dbReference type="RefSeq" id="WP_023439108.1">
    <property type="nucleotide sequence ID" value="NZ_CASHSW010000027.1"/>
</dbReference>
<comment type="caution">
    <text evidence="1">The sequence shown here is derived from an EMBL/GenBank/DDBJ whole genome shotgun (WGS) entry which is preliminary data.</text>
</comment>
<protein>
    <recommendedName>
        <fullName evidence="5">J domain-containing protein</fullName>
    </recommendedName>
</protein>